<dbReference type="AlphaFoldDB" id="A0A6V6YR16"/>
<keyword evidence="2" id="KW-1185">Reference proteome</keyword>
<sequence length="132" mass="14807">MKKVILLLVFLLLVFQNIEAQKVSKIDYGKLSKLEGMEYVGGITFYIDRKSEILIAIQNDTIKWEADVIKKCGKRKAAINSVFTTSGKLKVSFGKSTALVDIENGEIKCSVEVNSESEKTEINFKNNSIIKK</sequence>
<name>A0A6V6YR16_9FLAO</name>
<comment type="caution">
    <text evidence="1">The sequence shown here is derived from an EMBL/GenBank/DDBJ whole genome shotgun (WGS) entry which is preliminary data.</text>
</comment>
<dbReference type="Proteomes" id="UP000556700">
    <property type="component" value="Unassembled WGS sequence"/>
</dbReference>
<evidence type="ECO:0000313" key="1">
    <source>
        <dbReference type="EMBL" id="CAD0001846.1"/>
    </source>
</evidence>
<dbReference type="EMBL" id="CAIJDO010000078">
    <property type="protein sequence ID" value="CAD0001846.1"/>
    <property type="molecule type" value="Genomic_DNA"/>
</dbReference>
<accession>A0A6V6YR16</accession>
<proteinExistence type="predicted"/>
<protein>
    <submittedName>
        <fullName evidence="1">Uncharacterized protein</fullName>
    </submittedName>
</protein>
<dbReference type="RefSeq" id="WP_031456715.1">
    <property type="nucleotide sequence ID" value="NZ_CAIJDO010000078.1"/>
</dbReference>
<evidence type="ECO:0000313" key="2">
    <source>
        <dbReference type="Proteomes" id="UP000556700"/>
    </source>
</evidence>
<gene>
    <name evidence="1" type="ORF">FLACHUCJ7_00697</name>
</gene>
<organism evidence="1 2">
    <name type="scientific">Flavobacterium chungangense</name>
    <dbReference type="NCBI Taxonomy" id="554283"/>
    <lineage>
        <taxon>Bacteria</taxon>
        <taxon>Pseudomonadati</taxon>
        <taxon>Bacteroidota</taxon>
        <taxon>Flavobacteriia</taxon>
        <taxon>Flavobacteriales</taxon>
        <taxon>Flavobacteriaceae</taxon>
        <taxon>Flavobacterium</taxon>
    </lineage>
</organism>
<reference evidence="1 2" key="1">
    <citation type="submission" date="2020-06" db="EMBL/GenBank/DDBJ databases">
        <authorList>
            <person name="Criscuolo A."/>
        </authorList>
    </citation>
    <scope>NUCLEOTIDE SEQUENCE [LARGE SCALE GENOMIC DNA]</scope>
    <source>
        <strain evidence="2">CIP 110025</strain>
    </source>
</reference>